<feature type="domain" description="Disease resistance R13L4/SHOC-2-like LRR" evidence="4">
    <location>
        <begin position="74"/>
        <end position="202"/>
    </location>
</feature>
<feature type="compositionally biased region" description="Acidic residues" evidence="3">
    <location>
        <begin position="310"/>
        <end position="320"/>
    </location>
</feature>
<keyword evidence="1" id="KW-0677">Repeat</keyword>
<dbReference type="OrthoDB" id="937436at2759"/>
<feature type="region of interest" description="Disordered" evidence="3">
    <location>
        <begin position="309"/>
        <end position="331"/>
    </location>
</feature>
<evidence type="ECO:0000256" key="3">
    <source>
        <dbReference type="SAM" id="MobiDB-lite"/>
    </source>
</evidence>
<sequence length="331" mass="37178">MHDLIRDMALQIAGAKFLVLEDVPHEEEWGNDVEKVSLMCKGGSKFPDVSPKCPKLSTLLLRGYVNIIPDSFFVHLHGLTVLHVDCHGFESLPNSVSDLKHLTSLRLNSFDIKCVPSLAKLTALRSLDLSIDSLEEIPHGLEMLVNLRYLNLNVDSHTRTNQEKMPPGILPKLCELQVLKLPLFCLEVNGEEMVRLKKLEVFLGVFDGVEGFNTYVKSLEEGGPSRFSLESLEILDLYELNNLKGLFTEEKVAPAPVGPLGTFSRLKLFSIEDCQNIKKLFPPWLVLDNLEQIFVSFCNQLEEIIGGAEASDEVEEEEEAKEMLCENVNRS</sequence>
<dbReference type="EMBL" id="JRKL02003532">
    <property type="protein sequence ID" value="KAF3954958.1"/>
    <property type="molecule type" value="Genomic_DNA"/>
</dbReference>
<dbReference type="InterPro" id="IPR032675">
    <property type="entry name" value="LRR_dom_sf"/>
</dbReference>
<evidence type="ECO:0000313" key="6">
    <source>
        <dbReference type="Proteomes" id="UP000737018"/>
    </source>
</evidence>
<dbReference type="Proteomes" id="UP000737018">
    <property type="component" value="Unassembled WGS sequence"/>
</dbReference>
<dbReference type="SUPFAM" id="SSF52058">
    <property type="entry name" value="L domain-like"/>
    <property type="match status" value="1"/>
</dbReference>
<evidence type="ECO:0000313" key="5">
    <source>
        <dbReference type="EMBL" id="KAF3954958.1"/>
    </source>
</evidence>
<comment type="caution">
    <text evidence="5">The sequence shown here is derived from an EMBL/GenBank/DDBJ whole genome shotgun (WGS) entry which is preliminary data.</text>
</comment>
<keyword evidence="6" id="KW-1185">Reference proteome</keyword>
<gene>
    <name evidence="5" type="ORF">CMV_019769</name>
</gene>
<evidence type="ECO:0000256" key="1">
    <source>
        <dbReference type="ARBA" id="ARBA00022737"/>
    </source>
</evidence>
<dbReference type="GO" id="GO:0006952">
    <property type="term" value="P:defense response"/>
    <property type="evidence" value="ECO:0007669"/>
    <property type="project" value="UniProtKB-KW"/>
</dbReference>
<dbReference type="Pfam" id="PF23598">
    <property type="entry name" value="LRR_14"/>
    <property type="match status" value="1"/>
</dbReference>
<dbReference type="PANTHER" id="PTHR36766">
    <property type="entry name" value="PLANT BROAD-SPECTRUM MILDEW RESISTANCE PROTEIN RPW8"/>
    <property type="match status" value="1"/>
</dbReference>
<dbReference type="PANTHER" id="PTHR36766:SF58">
    <property type="entry name" value="NB-ARC DOMAIN-CONTAINING PROTEIN"/>
    <property type="match status" value="1"/>
</dbReference>
<reference evidence="5" key="1">
    <citation type="submission" date="2020-03" db="EMBL/GenBank/DDBJ databases">
        <title>Castanea mollissima Vanexum genome sequencing.</title>
        <authorList>
            <person name="Staton M."/>
        </authorList>
    </citation>
    <scope>NUCLEOTIDE SEQUENCE</scope>
    <source>
        <tissue evidence="5">Leaf</tissue>
    </source>
</reference>
<dbReference type="Gene3D" id="3.80.10.10">
    <property type="entry name" value="Ribonuclease Inhibitor"/>
    <property type="match status" value="1"/>
</dbReference>
<evidence type="ECO:0000259" key="4">
    <source>
        <dbReference type="Pfam" id="PF23598"/>
    </source>
</evidence>
<dbReference type="AlphaFoldDB" id="A0A8J4VB41"/>
<keyword evidence="2" id="KW-0611">Plant defense</keyword>
<name>A0A8J4VB41_9ROSI</name>
<evidence type="ECO:0000256" key="2">
    <source>
        <dbReference type="ARBA" id="ARBA00022821"/>
    </source>
</evidence>
<organism evidence="5 6">
    <name type="scientific">Castanea mollissima</name>
    <name type="common">Chinese chestnut</name>
    <dbReference type="NCBI Taxonomy" id="60419"/>
    <lineage>
        <taxon>Eukaryota</taxon>
        <taxon>Viridiplantae</taxon>
        <taxon>Streptophyta</taxon>
        <taxon>Embryophyta</taxon>
        <taxon>Tracheophyta</taxon>
        <taxon>Spermatophyta</taxon>
        <taxon>Magnoliopsida</taxon>
        <taxon>eudicotyledons</taxon>
        <taxon>Gunneridae</taxon>
        <taxon>Pentapetalae</taxon>
        <taxon>rosids</taxon>
        <taxon>fabids</taxon>
        <taxon>Fagales</taxon>
        <taxon>Fagaceae</taxon>
        <taxon>Castanea</taxon>
    </lineage>
</organism>
<accession>A0A8J4VB41</accession>
<proteinExistence type="predicted"/>
<protein>
    <recommendedName>
        <fullName evidence="4">Disease resistance R13L4/SHOC-2-like LRR domain-containing protein</fullName>
    </recommendedName>
</protein>
<dbReference type="InterPro" id="IPR055414">
    <property type="entry name" value="LRR_R13L4/SHOC2-like"/>
</dbReference>